<evidence type="ECO:0000313" key="1">
    <source>
        <dbReference type="EMBL" id="QNN52252.1"/>
    </source>
</evidence>
<dbReference type="Proteomes" id="UP000515947">
    <property type="component" value="Chromosome"/>
</dbReference>
<proteinExistence type="predicted"/>
<protein>
    <submittedName>
        <fullName evidence="1">DUF3046 domain-containing protein</fullName>
    </submittedName>
</protein>
<reference evidence="1 2" key="1">
    <citation type="submission" date="2020-08" db="EMBL/GenBank/DDBJ databases">
        <title>Genome sequence of Nocardioides mesophilus KACC 16243T.</title>
        <authorList>
            <person name="Hyun D.-W."/>
            <person name="Bae J.-W."/>
        </authorList>
    </citation>
    <scope>NUCLEOTIDE SEQUENCE [LARGE SCALE GENOMIC DNA]</scope>
    <source>
        <strain evidence="1 2">KACC 16243</strain>
    </source>
</reference>
<keyword evidence="2" id="KW-1185">Reference proteome</keyword>
<dbReference type="EMBL" id="CP060713">
    <property type="protein sequence ID" value="QNN52252.1"/>
    <property type="molecule type" value="Genomic_DNA"/>
</dbReference>
<dbReference type="AlphaFoldDB" id="A0A7G9R9H7"/>
<dbReference type="Pfam" id="PF11248">
    <property type="entry name" value="DUF3046"/>
    <property type="match status" value="1"/>
</dbReference>
<gene>
    <name evidence="1" type="ORF">H9L09_17450</name>
</gene>
<sequence length="65" mass="7156">MRHTEFWERMTEALGSSAYARNWAEQQVIAALGGRTVDEALAAGESPKAVWRAVAEVLELPASLR</sequence>
<evidence type="ECO:0000313" key="2">
    <source>
        <dbReference type="Proteomes" id="UP000515947"/>
    </source>
</evidence>
<name>A0A7G9R9H7_9ACTN</name>
<dbReference type="KEGG" id="nmes:H9L09_17450"/>
<dbReference type="RefSeq" id="WP_187578094.1">
    <property type="nucleotide sequence ID" value="NZ_CP060713.1"/>
</dbReference>
<dbReference type="InterPro" id="IPR021408">
    <property type="entry name" value="DUF3046"/>
</dbReference>
<organism evidence="1 2">
    <name type="scientific">Nocardioides mesophilus</name>
    <dbReference type="NCBI Taxonomy" id="433659"/>
    <lineage>
        <taxon>Bacteria</taxon>
        <taxon>Bacillati</taxon>
        <taxon>Actinomycetota</taxon>
        <taxon>Actinomycetes</taxon>
        <taxon>Propionibacteriales</taxon>
        <taxon>Nocardioidaceae</taxon>
        <taxon>Nocardioides</taxon>
    </lineage>
</organism>
<accession>A0A7G9R9H7</accession>